<protein>
    <recommendedName>
        <fullName evidence="2">Host attachment protein</fullName>
    </recommendedName>
</protein>
<reference evidence="1" key="1">
    <citation type="submission" date="2024-07" db="EMBL/GenBank/DDBJ databases">
        <title>Complete genome sequence of Verrucomicrobiaceae bacterium NT6N.</title>
        <authorList>
            <person name="Huang C."/>
            <person name="Takami H."/>
            <person name="Hamasaki K."/>
        </authorList>
    </citation>
    <scope>NUCLEOTIDE SEQUENCE</scope>
    <source>
        <strain evidence="1">NT6N</strain>
    </source>
</reference>
<evidence type="ECO:0008006" key="2">
    <source>
        <dbReference type="Google" id="ProtNLM"/>
    </source>
</evidence>
<dbReference type="Pfam" id="PF10116">
    <property type="entry name" value="Host_attach"/>
    <property type="match status" value="1"/>
</dbReference>
<dbReference type="InterPro" id="IPR019291">
    <property type="entry name" value="Host_attachment_protein"/>
</dbReference>
<dbReference type="AlphaFoldDB" id="A0AAT9FJZ5"/>
<proteinExistence type="predicted"/>
<evidence type="ECO:0000313" key="1">
    <source>
        <dbReference type="EMBL" id="BDS06272.1"/>
    </source>
</evidence>
<dbReference type="KEGG" id="osu:NT6N_13120"/>
<organism evidence="1">
    <name type="scientific">Oceaniferula spumae</name>
    <dbReference type="NCBI Taxonomy" id="2979115"/>
    <lineage>
        <taxon>Bacteria</taxon>
        <taxon>Pseudomonadati</taxon>
        <taxon>Verrucomicrobiota</taxon>
        <taxon>Verrucomicrobiia</taxon>
        <taxon>Verrucomicrobiales</taxon>
        <taxon>Verrucomicrobiaceae</taxon>
        <taxon>Oceaniferula</taxon>
    </lineage>
</organism>
<sequence length="148" mass="15979">MKKLLIITDLGQVRALHFKMAGDDPIEKDHLVELEEHDVATPVGASTTDKAGKFNRGFAAGAGNALSHASRGNLEGEMEKRTIEQVVEDIAVIAKQQSADQLVIAAPKSILNRLTEQLASKSNAQLVETLGVDLVKEPLAALEKRFLN</sequence>
<accession>A0AAT9FJZ5</accession>
<dbReference type="EMBL" id="AP026866">
    <property type="protein sequence ID" value="BDS06272.1"/>
    <property type="molecule type" value="Genomic_DNA"/>
</dbReference>
<name>A0AAT9FJZ5_9BACT</name>
<gene>
    <name evidence="1" type="ORF">NT6N_13120</name>
</gene>